<dbReference type="Proteomes" id="UP000218160">
    <property type="component" value="Chromosome 2"/>
</dbReference>
<evidence type="ECO:0000313" key="2">
    <source>
        <dbReference type="EMBL" id="ATF10379.1"/>
    </source>
</evidence>
<name>A0A291BBH0_9GAMM</name>
<reference evidence="3" key="1">
    <citation type="submission" date="2017-04" db="EMBL/GenBank/DDBJ databases">
        <title>Genome evolution of the luminous symbionts of deep sea anglerfish.</title>
        <authorList>
            <person name="Hendry T.A."/>
        </authorList>
    </citation>
    <scope>NUCLEOTIDE SEQUENCE [LARGE SCALE GENOMIC DNA]</scope>
</reference>
<keyword evidence="1" id="KW-0812">Transmembrane</keyword>
<keyword evidence="3" id="KW-1185">Reference proteome</keyword>
<keyword evidence="1" id="KW-1133">Transmembrane helix</keyword>
<accession>A0A291BBH0</accession>
<evidence type="ECO:0000313" key="3">
    <source>
        <dbReference type="Proteomes" id="UP000218160"/>
    </source>
</evidence>
<evidence type="ECO:0008006" key="4">
    <source>
        <dbReference type="Google" id="ProtNLM"/>
    </source>
</evidence>
<dbReference type="RefSeq" id="WP_096619799.1">
    <property type="nucleotide sequence ID" value="NZ_CP020663.1"/>
</dbReference>
<evidence type="ECO:0000256" key="1">
    <source>
        <dbReference type="SAM" id="Phobius"/>
    </source>
</evidence>
<dbReference type="AlphaFoldDB" id="A0A291BBH0"/>
<keyword evidence="1" id="KW-0472">Membrane</keyword>
<organism evidence="2 3">
    <name type="scientific">Candidatus Enterovibrio altilux</name>
    <dbReference type="NCBI Taxonomy" id="1927128"/>
    <lineage>
        <taxon>Bacteria</taxon>
        <taxon>Pseudomonadati</taxon>
        <taxon>Pseudomonadota</taxon>
        <taxon>Gammaproteobacteria</taxon>
        <taxon>Vibrionales</taxon>
        <taxon>Vibrionaceae</taxon>
        <taxon>Enterovibrio</taxon>
    </lineage>
</organism>
<dbReference type="Pfam" id="PF14316">
    <property type="entry name" value="DUF4381"/>
    <property type="match status" value="1"/>
</dbReference>
<dbReference type="InterPro" id="IPR025489">
    <property type="entry name" value="DUF4381"/>
</dbReference>
<gene>
    <name evidence="2" type="ORF">BTN50_1964</name>
</gene>
<feature type="transmembrane region" description="Helical" evidence="1">
    <location>
        <begin position="27"/>
        <end position="47"/>
    </location>
</feature>
<dbReference type="EMBL" id="CP020663">
    <property type="protein sequence ID" value="ATF10379.1"/>
    <property type="molecule type" value="Genomic_DNA"/>
</dbReference>
<proteinExistence type="predicted"/>
<protein>
    <recommendedName>
        <fullName evidence="4">DUF4381 domain-containing protein</fullName>
    </recommendedName>
</protein>
<dbReference type="KEGG" id="elux:BTN50_1964"/>
<sequence>MTTQTSNTLPLADIHLQNAPGIWPLAWGWWLVITVTLSVIIFFIIWYQMHTKKTCAQKEALQTLNSLTSLADINSLLKRAALSYFDREHVAGLTGNAWIHFLDDQQPVVGEDSFVAHESLWQKGSFSQEGLSDDEFRTCRALAVKWLKKALPPKTFHTFNNPKSTDRKKVNHV</sequence>